<proteinExistence type="predicted"/>
<evidence type="ECO:0000313" key="2">
    <source>
        <dbReference type="Proteomes" id="UP000031668"/>
    </source>
</evidence>
<accession>A0A0C2MKT5</accession>
<sequence length="139" mass="16041">MPPVGTEQKKWHGNEVSWFSRSRRASSFSVTRISARCSTRARLPRTKRLPPRELYRHIRFPPVPTCTTSPQFPPTRKTCQLRGASRLRKVKQFDQLRILCLSLISSLMNLAFAKQLILADLPTCLKHSVRRVERQATLS</sequence>
<keyword evidence="2" id="KW-1185">Reference proteome</keyword>
<name>A0A0C2MKT5_THEKT</name>
<gene>
    <name evidence="1" type="ORF">RF11_14405</name>
</gene>
<dbReference type="AlphaFoldDB" id="A0A0C2MKT5"/>
<organism evidence="1 2">
    <name type="scientific">Thelohanellus kitauei</name>
    <name type="common">Myxosporean</name>
    <dbReference type="NCBI Taxonomy" id="669202"/>
    <lineage>
        <taxon>Eukaryota</taxon>
        <taxon>Metazoa</taxon>
        <taxon>Cnidaria</taxon>
        <taxon>Myxozoa</taxon>
        <taxon>Myxosporea</taxon>
        <taxon>Bivalvulida</taxon>
        <taxon>Platysporina</taxon>
        <taxon>Myxobolidae</taxon>
        <taxon>Thelohanellus</taxon>
    </lineage>
</organism>
<protein>
    <submittedName>
        <fullName evidence="1">Uncharacterized protein</fullName>
    </submittedName>
</protein>
<reference evidence="1 2" key="1">
    <citation type="journal article" date="2014" name="Genome Biol. Evol.">
        <title>The genome of the myxosporean Thelohanellus kitauei shows adaptations to nutrient acquisition within its fish host.</title>
        <authorList>
            <person name="Yang Y."/>
            <person name="Xiong J."/>
            <person name="Zhou Z."/>
            <person name="Huo F."/>
            <person name="Miao W."/>
            <person name="Ran C."/>
            <person name="Liu Y."/>
            <person name="Zhang J."/>
            <person name="Feng J."/>
            <person name="Wang M."/>
            <person name="Wang M."/>
            <person name="Wang L."/>
            <person name="Yao B."/>
        </authorList>
    </citation>
    <scope>NUCLEOTIDE SEQUENCE [LARGE SCALE GENOMIC DNA]</scope>
    <source>
        <strain evidence="1">Wuqing</strain>
    </source>
</reference>
<evidence type="ECO:0000313" key="1">
    <source>
        <dbReference type="EMBL" id="KII62206.1"/>
    </source>
</evidence>
<dbReference type="EMBL" id="JWZT01005080">
    <property type="protein sequence ID" value="KII62206.1"/>
    <property type="molecule type" value="Genomic_DNA"/>
</dbReference>
<comment type="caution">
    <text evidence="1">The sequence shown here is derived from an EMBL/GenBank/DDBJ whole genome shotgun (WGS) entry which is preliminary data.</text>
</comment>
<dbReference type="Proteomes" id="UP000031668">
    <property type="component" value="Unassembled WGS sequence"/>
</dbReference>